<reference evidence="1 2" key="1">
    <citation type="submission" date="2019-10" db="EMBL/GenBank/DDBJ databases">
        <authorList>
            <person name="Palmer J.M."/>
        </authorList>
    </citation>
    <scope>NUCLEOTIDE SEQUENCE [LARGE SCALE GENOMIC DNA]</scope>
    <source>
        <strain evidence="1 2">TWF696</strain>
    </source>
</reference>
<evidence type="ECO:0008006" key="3">
    <source>
        <dbReference type="Google" id="ProtNLM"/>
    </source>
</evidence>
<dbReference type="InterPro" id="IPR023214">
    <property type="entry name" value="HAD_sf"/>
</dbReference>
<dbReference type="Pfam" id="PF13242">
    <property type="entry name" value="Hydrolase_like"/>
    <property type="match status" value="1"/>
</dbReference>
<proteinExistence type="predicted"/>
<dbReference type="Gene3D" id="3.40.50.1000">
    <property type="entry name" value="HAD superfamily/HAD-like"/>
    <property type="match status" value="2"/>
</dbReference>
<dbReference type="Proteomes" id="UP001375240">
    <property type="component" value="Unassembled WGS sequence"/>
</dbReference>
<dbReference type="GO" id="GO:0005739">
    <property type="term" value="C:mitochondrion"/>
    <property type="evidence" value="ECO:0007669"/>
    <property type="project" value="TreeGrafter"/>
</dbReference>
<dbReference type="PANTHER" id="PTHR14269">
    <property type="entry name" value="CDP-DIACYLGLYCEROL--GLYCEROL-3-PHOSPHATE 3-PHOSPHATIDYLTRANSFERASE-RELATED"/>
    <property type="match status" value="1"/>
</dbReference>
<dbReference type="Pfam" id="PF13344">
    <property type="entry name" value="Hydrolase_6"/>
    <property type="match status" value="1"/>
</dbReference>
<evidence type="ECO:0000313" key="1">
    <source>
        <dbReference type="EMBL" id="KAK6353433.1"/>
    </source>
</evidence>
<dbReference type="EMBL" id="JAVHNQ010000003">
    <property type="protein sequence ID" value="KAK6353433.1"/>
    <property type="molecule type" value="Genomic_DNA"/>
</dbReference>
<dbReference type="NCBIfam" id="TIGR01456">
    <property type="entry name" value="CECR5"/>
    <property type="match status" value="1"/>
</dbReference>
<dbReference type="SUPFAM" id="SSF56784">
    <property type="entry name" value="HAD-like"/>
    <property type="match status" value="1"/>
</dbReference>
<dbReference type="PANTHER" id="PTHR14269:SF57">
    <property type="entry name" value="SUPERFAMILY HYDROLASE, PUTATIVE (AFU_ORTHOLOGUE AFUA_2G02580)-RELATED"/>
    <property type="match status" value="1"/>
</dbReference>
<comment type="caution">
    <text evidence="1">The sequence shown here is derived from an EMBL/GenBank/DDBJ whole genome shotgun (WGS) entry which is preliminary data.</text>
</comment>
<keyword evidence="2" id="KW-1185">Reference proteome</keyword>
<dbReference type="InterPro" id="IPR036412">
    <property type="entry name" value="HAD-like_sf"/>
</dbReference>
<protein>
    <recommendedName>
        <fullName evidence="3">HAD-superfamily hydrolase</fullName>
    </recommendedName>
</protein>
<dbReference type="AlphaFoldDB" id="A0AAV9V119"/>
<gene>
    <name evidence="1" type="ORF">TWF696_005396</name>
</gene>
<evidence type="ECO:0000313" key="2">
    <source>
        <dbReference type="Proteomes" id="UP001375240"/>
    </source>
</evidence>
<dbReference type="InterPro" id="IPR006353">
    <property type="entry name" value="HAD-SF_hydro_IIA_CECR5"/>
</dbReference>
<dbReference type="InterPro" id="IPR050324">
    <property type="entry name" value="CDP-alcohol_PTase-I"/>
</dbReference>
<dbReference type="InterPro" id="IPR006357">
    <property type="entry name" value="HAD-SF_hydro_IIA"/>
</dbReference>
<name>A0AAV9V119_9PEZI</name>
<organism evidence="1 2">
    <name type="scientific">Orbilia brochopaga</name>
    <dbReference type="NCBI Taxonomy" id="3140254"/>
    <lineage>
        <taxon>Eukaryota</taxon>
        <taxon>Fungi</taxon>
        <taxon>Dikarya</taxon>
        <taxon>Ascomycota</taxon>
        <taxon>Pezizomycotina</taxon>
        <taxon>Orbiliomycetes</taxon>
        <taxon>Orbiliales</taxon>
        <taxon>Orbiliaceae</taxon>
        <taxon>Orbilia</taxon>
    </lineage>
</organism>
<dbReference type="GO" id="GO:0046474">
    <property type="term" value="P:glycerophospholipid biosynthetic process"/>
    <property type="evidence" value="ECO:0007669"/>
    <property type="project" value="TreeGrafter"/>
</dbReference>
<dbReference type="NCBIfam" id="TIGR01460">
    <property type="entry name" value="HAD-SF-IIA"/>
    <property type="match status" value="1"/>
</dbReference>
<accession>A0AAV9V119</accession>
<sequence length="377" mass="41450">MPPRLSALVAAFGPARPAARRAASRAYSSKRPDYAFAFDIDGVLLRGHKALPGATAALRKLAAANVPFILLTNGGGHHESYRTATLSRLLDTPITEDMFIQSHTPFKSLTQTYPTVLAVGGPEPEEHPHDVGDVAKAYGFKTVYTPHALLGCHPDIWPYPIPRFGHRGRQPAEFHDPVDAILVFNDPRHWGPTTQVIIDLLLSERGKLGTYSPRNGVHVDGHGRWQNDSQPEVWWSNNDLWWQGGYHLPRLGQGGFRAAVEGVWRQVTNGAELRAKTIGKPFRATYEYAENVLNRLLEKNVGEGTRVKTVYMVGDNPRSDIEGANAFGWCSLLVESGVFHRGRDGGEDGLVGALKPARILRGVEEAVDYGMQRGGVD</sequence>